<feature type="transmembrane region" description="Helical" evidence="6">
    <location>
        <begin position="115"/>
        <end position="140"/>
    </location>
</feature>
<evidence type="ECO:0000256" key="2">
    <source>
        <dbReference type="ARBA" id="ARBA00022475"/>
    </source>
</evidence>
<protein>
    <submittedName>
        <fullName evidence="7">LysE family translocator</fullName>
    </submittedName>
</protein>
<feature type="transmembrane region" description="Helical" evidence="6">
    <location>
        <begin position="152"/>
        <end position="173"/>
    </location>
</feature>
<comment type="caution">
    <text evidence="7">The sequence shown here is derived from an EMBL/GenBank/DDBJ whole genome shotgun (WGS) entry which is preliminary data.</text>
</comment>
<feature type="transmembrane region" description="Helical" evidence="6">
    <location>
        <begin position="194"/>
        <end position="211"/>
    </location>
</feature>
<keyword evidence="3 6" id="KW-0812">Transmembrane</keyword>
<keyword evidence="2" id="KW-1003">Cell membrane</keyword>
<gene>
    <name evidence="7" type="ORF">LPC04_09930</name>
</gene>
<keyword evidence="5 6" id="KW-0472">Membrane</keyword>
<dbReference type="GO" id="GO:0005886">
    <property type="term" value="C:plasma membrane"/>
    <property type="evidence" value="ECO:0007669"/>
    <property type="project" value="UniProtKB-SubCell"/>
</dbReference>
<dbReference type="AlphaFoldDB" id="A0A9X1YIH3"/>
<evidence type="ECO:0000256" key="4">
    <source>
        <dbReference type="ARBA" id="ARBA00022989"/>
    </source>
</evidence>
<proteinExistence type="predicted"/>
<keyword evidence="8" id="KW-1185">Reference proteome</keyword>
<evidence type="ECO:0000256" key="6">
    <source>
        <dbReference type="SAM" id="Phobius"/>
    </source>
</evidence>
<accession>A0A9X1YIH3</accession>
<evidence type="ECO:0000256" key="3">
    <source>
        <dbReference type="ARBA" id="ARBA00022692"/>
    </source>
</evidence>
<feature type="transmembrane region" description="Helical" evidence="6">
    <location>
        <begin position="44"/>
        <end position="69"/>
    </location>
</feature>
<sequence length="213" mass="21527">MSPLTASSPLWLYFLLVAGIIVLPGMDMAFVLASALAGGRRAGLAAVSGLVAGGWIHVAFGALGIGLVLQAAPGALQALLVVGSAYVAWIGWTLLRGTTALGEQATAARPAHATFGRAVATCLLNPKAYMFTLAVFPQFLRGSGAAVASQMLAMAAITSATQLAVYGGLALAAGRARSWLRGNPALQRAAGRGVGLLLVAAAAWTLAHGLLPR</sequence>
<dbReference type="InterPro" id="IPR001123">
    <property type="entry name" value="LeuE-type"/>
</dbReference>
<evidence type="ECO:0000256" key="1">
    <source>
        <dbReference type="ARBA" id="ARBA00004651"/>
    </source>
</evidence>
<organism evidence="7 8">
    <name type="scientific">Scleromatobacter humisilvae</name>
    <dbReference type="NCBI Taxonomy" id="2897159"/>
    <lineage>
        <taxon>Bacteria</taxon>
        <taxon>Pseudomonadati</taxon>
        <taxon>Pseudomonadota</taxon>
        <taxon>Betaproteobacteria</taxon>
        <taxon>Burkholderiales</taxon>
        <taxon>Sphaerotilaceae</taxon>
        <taxon>Scleromatobacter</taxon>
    </lineage>
</organism>
<reference evidence="7" key="1">
    <citation type="submission" date="2021-11" db="EMBL/GenBank/DDBJ databases">
        <title>BS-T2-15 a new species belonging to the Comamonadaceae family isolated from the soil of a French oak forest.</title>
        <authorList>
            <person name="Mieszkin S."/>
            <person name="Alain K."/>
        </authorList>
    </citation>
    <scope>NUCLEOTIDE SEQUENCE</scope>
    <source>
        <strain evidence="7">BS-T2-15</strain>
    </source>
</reference>
<feature type="transmembrane region" description="Helical" evidence="6">
    <location>
        <begin position="12"/>
        <end position="37"/>
    </location>
</feature>
<dbReference type="Pfam" id="PF01810">
    <property type="entry name" value="LysE"/>
    <property type="match status" value="1"/>
</dbReference>
<evidence type="ECO:0000313" key="8">
    <source>
        <dbReference type="Proteomes" id="UP001139353"/>
    </source>
</evidence>
<evidence type="ECO:0000313" key="7">
    <source>
        <dbReference type="EMBL" id="MCK9686025.1"/>
    </source>
</evidence>
<dbReference type="GO" id="GO:0015171">
    <property type="term" value="F:amino acid transmembrane transporter activity"/>
    <property type="evidence" value="ECO:0007669"/>
    <property type="project" value="TreeGrafter"/>
</dbReference>
<dbReference type="RefSeq" id="WP_275682057.1">
    <property type="nucleotide sequence ID" value="NZ_JAJLJH010000002.1"/>
</dbReference>
<keyword evidence="4 6" id="KW-1133">Transmembrane helix</keyword>
<comment type="subcellular location">
    <subcellularLocation>
        <location evidence="1">Cell membrane</location>
        <topology evidence="1">Multi-pass membrane protein</topology>
    </subcellularLocation>
</comment>
<dbReference type="Proteomes" id="UP001139353">
    <property type="component" value="Unassembled WGS sequence"/>
</dbReference>
<dbReference type="EMBL" id="JAJLJH010000002">
    <property type="protein sequence ID" value="MCK9686025.1"/>
    <property type="molecule type" value="Genomic_DNA"/>
</dbReference>
<dbReference type="PANTHER" id="PTHR30086:SF20">
    <property type="entry name" value="ARGININE EXPORTER PROTEIN ARGO-RELATED"/>
    <property type="match status" value="1"/>
</dbReference>
<dbReference type="PANTHER" id="PTHR30086">
    <property type="entry name" value="ARGININE EXPORTER PROTEIN ARGO"/>
    <property type="match status" value="1"/>
</dbReference>
<evidence type="ECO:0000256" key="5">
    <source>
        <dbReference type="ARBA" id="ARBA00023136"/>
    </source>
</evidence>
<feature type="transmembrane region" description="Helical" evidence="6">
    <location>
        <begin position="75"/>
        <end position="95"/>
    </location>
</feature>
<name>A0A9X1YIH3_9BURK</name>